<proteinExistence type="predicted"/>
<dbReference type="RefSeq" id="WP_309654615.1">
    <property type="nucleotide sequence ID" value="NZ_JARWAN010000002.1"/>
</dbReference>
<evidence type="ECO:0000313" key="3">
    <source>
        <dbReference type="EMBL" id="MDR5897690.1"/>
    </source>
</evidence>
<protein>
    <submittedName>
        <fullName evidence="3">Inovirus-type Gp2 protein</fullName>
    </submittedName>
</protein>
<organism evidence="3 4">
    <name type="scientific">Vreelandella vilamensis</name>
    <dbReference type="NCBI Taxonomy" id="531309"/>
    <lineage>
        <taxon>Bacteria</taxon>
        <taxon>Pseudomonadati</taxon>
        <taxon>Pseudomonadota</taxon>
        <taxon>Gammaproteobacteria</taxon>
        <taxon>Oceanospirillales</taxon>
        <taxon>Halomonadaceae</taxon>
        <taxon>Vreelandella</taxon>
    </lineage>
</organism>
<keyword evidence="4" id="KW-1185">Reference proteome</keyword>
<dbReference type="InterPro" id="IPR057271">
    <property type="entry name" value="YagK_YfjJ_C"/>
</dbReference>
<evidence type="ECO:0000259" key="2">
    <source>
        <dbReference type="Pfam" id="PF11726"/>
    </source>
</evidence>
<feature type="region of interest" description="Disordered" evidence="1">
    <location>
        <begin position="350"/>
        <end position="381"/>
    </location>
</feature>
<dbReference type="Pfam" id="PF11726">
    <property type="entry name" value="YagK_YfjJ_C"/>
    <property type="match status" value="1"/>
</dbReference>
<accession>A0ABU1H048</accession>
<name>A0ABU1H048_9GAMM</name>
<sequence>MYHDTDDTLNEADMLAICQVMDNAMLETTALGQDIMMHTQHLWRQDVIEVDRQLKALAATEPLLDSQRVIQPDGYGSHIVVLAPDALLDTLTMLYTMLITMFCETEIGQHYRPSPYATRFLQAFASCAYLREAGFHQPPTMSRDMAEQTVIELNQRLGAWYQSLKQADFTCECNRNRRNSRNNYKRLRELIGALFERYSRLTVLRVDLSYTEIDGPYIDYETARYHREQLCQAFHKNPLFTHLVGYAWKLEWRPKKGFHYHFLFFFHGHHVQEDITHARLIGELWARSITGGQGHYRNCNRNAENTYHYNALGQIEYHDYEKQRGLDFIARYLTKIDEYASMLVTGRTFQTSPKPDVGEGPRLGRPRQSPASWSVGDVDFP</sequence>
<evidence type="ECO:0000256" key="1">
    <source>
        <dbReference type="SAM" id="MobiDB-lite"/>
    </source>
</evidence>
<comment type="caution">
    <text evidence="3">The sequence shown here is derived from an EMBL/GenBank/DDBJ whole genome shotgun (WGS) entry which is preliminary data.</text>
</comment>
<reference evidence="3 4" key="1">
    <citation type="submission" date="2023-04" db="EMBL/GenBank/DDBJ databases">
        <title>A long-awaited taxogenomic arrangement of the family Halomonadaceae.</title>
        <authorList>
            <person name="De La Haba R."/>
            <person name="Chuvochina M."/>
            <person name="Wittouck S."/>
            <person name="Arahal D.R."/>
            <person name="Sanchez-Porro C."/>
            <person name="Hugenholtz P."/>
            <person name="Ventosa A."/>
        </authorList>
    </citation>
    <scope>NUCLEOTIDE SEQUENCE [LARGE SCALE GENOMIC DNA]</scope>
    <source>
        <strain evidence="3 4">DSM 21020</strain>
    </source>
</reference>
<feature type="domain" description="YagK/YfjJ C-terminal" evidence="2">
    <location>
        <begin position="195"/>
        <end position="289"/>
    </location>
</feature>
<gene>
    <name evidence="3" type="ORF">QC823_01590</name>
</gene>
<evidence type="ECO:0000313" key="4">
    <source>
        <dbReference type="Proteomes" id="UP001254564"/>
    </source>
</evidence>
<dbReference type="EMBL" id="JARWAN010000002">
    <property type="protein sequence ID" value="MDR5897690.1"/>
    <property type="molecule type" value="Genomic_DNA"/>
</dbReference>
<dbReference type="Proteomes" id="UP001254564">
    <property type="component" value="Unassembled WGS sequence"/>
</dbReference>